<dbReference type="WBParaSite" id="Minc3s02229g28981">
    <property type="protein sequence ID" value="Minc3s02229g28981"/>
    <property type="gene ID" value="Minc3s02229g28981"/>
</dbReference>
<evidence type="ECO:0000256" key="1">
    <source>
        <dbReference type="SAM" id="Phobius"/>
    </source>
</evidence>
<feature type="transmembrane region" description="Helical" evidence="1">
    <location>
        <begin position="6"/>
        <end position="25"/>
    </location>
</feature>
<organism evidence="2 3">
    <name type="scientific">Meloidogyne incognita</name>
    <name type="common">Southern root-knot nematode worm</name>
    <name type="synonym">Oxyuris incognita</name>
    <dbReference type="NCBI Taxonomy" id="6306"/>
    <lineage>
        <taxon>Eukaryota</taxon>
        <taxon>Metazoa</taxon>
        <taxon>Ecdysozoa</taxon>
        <taxon>Nematoda</taxon>
        <taxon>Chromadorea</taxon>
        <taxon>Rhabditida</taxon>
        <taxon>Tylenchina</taxon>
        <taxon>Tylenchomorpha</taxon>
        <taxon>Tylenchoidea</taxon>
        <taxon>Meloidogynidae</taxon>
        <taxon>Meloidogyninae</taxon>
        <taxon>Meloidogyne</taxon>
        <taxon>Meloidogyne incognita group</taxon>
    </lineage>
</organism>
<reference evidence="3" key="1">
    <citation type="submission" date="2022-11" db="UniProtKB">
        <authorList>
            <consortium name="WormBaseParasite"/>
        </authorList>
    </citation>
    <scope>IDENTIFICATION</scope>
</reference>
<dbReference type="AlphaFoldDB" id="A0A914MQI7"/>
<keyword evidence="1" id="KW-0472">Membrane</keyword>
<dbReference type="Proteomes" id="UP000887563">
    <property type="component" value="Unplaced"/>
</dbReference>
<evidence type="ECO:0000313" key="3">
    <source>
        <dbReference type="WBParaSite" id="Minc3s02229g28981"/>
    </source>
</evidence>
<keyword evidence="1" id="KW-0812">Transmembrane</keyword>
<proteinExistence type="predicted"/>
<sequence>MLKYLIKFIFIFNILIYLIIPINNFNLNKREEEEQQYLIECKDPLFNLNKWECKINKEVEEEGGEENYLINIINNLKNISKEEREEEKNNLIKLNSVDPLELYYSFKVNRSNGQLFISAILRWEFTSTKFFNFYKIFLYIEEINKNRRIIDITAISSLNNSSIGNLQRLKIILQLDDLFKFGNSYNIKIISLPLLQHHQQLIKSKNEDLNENSSFFNLTNIEEEGIYAFTDKQINFDSLRWF</sequence>
<evidence type="ECO:0000313" key="2">
    <source>
        <dbReference type="Proteomes" id="UP000887563"/>
    </source>
</evidence>
<protein>
    <submittedName>
        <fullName evidence="3">Uncharacterized protein</fullName>
    </submittedName>
</protein>
<name>A0A914MQI7_MELIC</name>
<keyword evidence="2" id="KW-1185">Reference proteome</keyword>
<accession>A0A914MQI7</accession>
<keyword evidence="1" id="KW-1133">Transmembrane helix</keyword>